<reference evidence="3" key="2">
    <citation type="journal article" date="2016" name="Environ. Microbiol. Rep.">
        <title>Analysis of defence systems and a conjugative IncP-1 plasmid in the marine polyaromatic hydrocarbons-degrading bacterium Cycloclasticus sp. 78-ME.</title>
        <authorList>
            <person name="Yakimov M.M."/>
            <person name="Crisafi F."/>
            <person name="Messina E."/>
            <person name="Smedile F."/>
            <person name="Lopatina A."/>
            <person name="Denaro R."/>
            <person name="Pieper D.H."/>
            <person name="Golyshin P.N."/>
            <person name="Giuliano L."/>
        </authorList>
    </citation>
    <scope>NUCLEOTIDE SEQUENCE [LARGE SCALE GENOMIC DNA]</scope>
    <source>
        <strain evidence="3">78-ME</strain>
    </source>
</reference>
<gene>
    <name evidence="2" type="ORF">CYCME_0559</name>
</gene>
<keyword evidence="3" id="KW-1185">Reference proteome</keyword>
<protein>
    <recommendedName>
        <fullName evidence="1">PilZ domain-containing protein</fullName>
    </recommendedName>
</protein>
<dbReference type="RefSeq" id="WP_020932090.1">
    <property type="nucleotide sequence ID" value="NC_021917.1"/>
</dbReference>
<dbReference type="GO" id="GO:0035438">
    <property type="term" value="F:cyclic-di-GMP binding"/>
    <property type="evidence" value="ECO:0007669"/>
    <property type="project" value="InterPro"/>
</dbReference>
<dbReference type="Gene3D" id="2.40.10.220">
    <property type="entry name" value="predicted glycosyltransferase like domains"/>
    <property type="match status" value="1"/>
</dbReference>
<dbReference type="KEGG" id="cza:CYCME_0559"/>
<reference evidence="2 3" key="1">
    <citation type="submission" date="2013-05" db="EMBL/GenBank/DDBJ databases">
        <title>Between feast and famine: a lifestyle of most important marine PAH-degrading bacterium Cycloclasticus sp. 7ME.</title>
        <authorList>
            <person name="Yakimov M.M."/>
            <person name="Messina E."/>
            <person name="Genovese M."/>
            <person name="Denaro R."/>
            <person name="Crisafi F."/>
            <person name="Russo D."/>
            <person name="Cappello S."/>
            <person name="Santisi S."/>
            <person name="Smedile F."/>
            <person name="Golyshina O.V."/>
            <person name="Tran H."/>
            <person name="Pieper D.H."/>
            <person name="Golyshin P.N."/>
            <person name="Giuliano L."/>
        </authorList>
    </citation>
    <scope>NUCLEOTIDE SEQUENCE [LARGE SCALE GENOMIC DNA]</scope>
    <source>
        <strain evidence="2 3">78-ME</strain>
    </source>
</reference>
<dbReference type="AlphaFoldDB" id="S5TUZ9"/>
<proteinExistence type="predicted"/>
<evidence type="ECO:0000313" key="2">
    <source>
        <dbReference type="EMBL" id="AGS38900.1"/>
    </source>
</evidence>
<dbReference type="SUPFAM" id="SSF141371">
    <property type="entry name" value="PilZ domain-like"/>
    <property type="match status" value="1"/>
</dbReference>
<feature type="domain" description="PilZ" evidence="1">
    <location>
        <begin position="3"/>
        <end position="100"/>
    </location>
</feature>
<name>S5TUZ9_9GAMM</name>
<dbReference type="HOGENOM" id="CLU_1169131_0_0_6"/>
<dbReference type="EMBL" id="CP005996">
    <property type="protein sequence ID" value="AGS38900.1"/>
    <property type="molecule type" value="Genomic_DNA"/>
</dbReference>
<organism evidence="2 3">
    <name type="scientific">Cycloclasticus zancles 78-ME</name>
    <dbReference type="NCBI Taxonomy" id="1198232"/>
    <lineage>
        <taxon>Bacteria</taxon>
        <taxon>Pseudomonadati</taxon>
        <taxon>Pseudomonadota</taxon>
        <taxon>Gammaproteobacteria</taxon>
        <taxon>Thiotrichales</taxon>
        <taxon>Piscirickettsiaceae</taxon>
        <taxon>Cycloclasticus</taxon>
    </lineage>
</organism>
<evidence type="ECO:0000313" key="3">
    <source>
        <dbReference type="Proteomes" id="UP000015380"/>
    </source>
</evidence>
<dbReference type="Proteomes" id="UP000015380">
    <property type="component" value="Chromosome"/>
</dbReference>
<sequence>MDNRRQDKRLHLPDLQIKVKKIGLAEGDKFINCKPVDVSFNGLAFSSDNLKLDLLQKIQIQLSFGHRTIEGSAVICHIEKTQGLVRYGVLYIDIKPSLEETFSLDSLTSAMIEDVAVNMADNAVVGSALSEVDELIRKGQIILFDGVQAFRLRLASIVGEGYPLDELFEFSPSTMSVTVPLITTDGVTLEKRTLSPVMSSAQHKVVFEASDGEQFDSILDVLQSLSDTFQTLLAKKT</sequence>
<accession>S5TUZ9</accession>
<dbReference type="Pfam" id="PF07238">
    <property type="entry name" value="PilZ"/>
    <property type="match status" value="1"/>
</dbReference>
<dbReference type="PATRIC" id="fig|1198232.3.peg.567"/>
<dbReference type="InterPro" id="IPR009875">
    <property type="entry name" value="PilZ_domain"/>
</dbReference>
<evidence type="ECO:0000259" key="1">
    <source>
        <dbReference type="Pfam" id="PF07238"/>
    </source>
</evidence>